<evidence type="ECO:0000256" key="1">
    <source>
        <dbReference type="ARBA" id="ARBA00022475"/>
    </source>
</evidence>
<evidence type="ECO:0000256" key="3">
    <source>
        <dbReference type="ARBA" id="ARBA00022989"/>
    </source>
</evidence>
<feature type="transmembrane region" description="Helical" evidence="5">
    <location>
        <begin position="41"/>
        <end position="65"/>
    </location>
</feature>
<reference evidence="6 7" key="1">
    <citation type="submission" date="2021-02" db="EMBL/GenBank/DDBJ databases">
        <title>De Novo genome assembly of isolated myxobacteria.</title>
        <authorList>
            <person name="Stevens D.C."/>
        </authorList>
    </citation>
    <scope>NUCLEOTIDE SEQUENCE [LARGE SCALE GENOMIC DNA]</scope>
    <source>
        <strain evidence="7">SCPEA02</strain>
    </source>
</reference>
<feature type="transmembrane region" description="Helical" evidence="5">
    <location>
        <begin position="6"/>
        <end position="29"/>
    </location>
</feature>
<keyword evidence="3 5" id="KW-1133">Transmembrane helix</keyword>
<keyword evidence="7" id="KW-1185">Reference proteome</keyword>
<proteinExistence type="predicted"/>
<dbReference type="EMBL" id="CP071090">
    <property type="protein sequence ID" value="QSQ26668.1"/>
    <property type="molecule type" value="Genomic_DNA"/>
</dbReference>
<protein>
    <submittedName>
        <fullName evidence="6">DUF1656 domain-containing protein</fullName>
    </submittedName>
</protein>
<evidence type="ECO:0000313" key="6">
    <source>
        <dbReference type="EMBL" id="QSQ26668.1"/>
    </source>
</evidence>
<dbReference type="InterPro" id="IPR012451">
    <property type="entry name" value="DUF1656"/>
</dbReference>
<dbReference type="RefSeq" id="WP_206728213.1">
    <property type="nucleotide sequence ID" value="NZ_CP071090.1"/>
</dbReference>
<dbReference type="Proteomes" id="UP000662747">
    <property type="component" value="Chromosome"/>
</dbReference>
<evidence type="ECO:0000256" key="4">
    <source>
        <dbReference type="ARBA" id="ARBA00023136"/>
    </source>
</evidence>
<evidence type="ECO:0000256" key="5">
    <source>
        <dbReference type="SAM" id="Phobius"/>
    </source>
</evidence>
<name>A0ABX7P8A2_9BACT</name>
<keyword evidence="2 5" id="KW-0812">Transmembrane</keyword>
<accession>A0ABX7P8A2</accession>
<evidence type="ECO:0000256" key="2">
    <source>
        <dbReference type="ARBA" id="ARBA00022692"/>
    </source>
</evidence>
<keyword evidence="4 5" id="KW-0472">Membrane</keyword>
<dbReference type="Pfam" id="PF07869">
    <property type="entry name" value="DUF1656"/>
    <property type="match status" value="1"/>
</dbReference>
<evidence type="ECO:0000313" key="7">
    <source>
        <dbReference type="Proteomes" id="UP000662747"/>
    </source>
</evidence>
<sequence>MSGELSFHGVFVSALLVWALVALGLSVLIRRVLRAVHFYRWVWHPALFDLSLFVILWCAVTALAFHAPLP</sequence>
<keyword evidence="1" id="KW-1003">Cell membrane</keyword>
<organism evidence="6 7">
    <name type="scientific">Pyxidicoccus parkwayensis</name>
    <dbReference type="NCBI Taxonomy" id="2813578"/>
    <lineage>
        <taxon>Bacteria</taxon>
        <taxon>Pseudomonadati</taxon>
        <taxon>Myxococcota</taxon>
        <taxon>Myxococcia</taxon>
        <taxon>Myxococcales</taxon>
        <taxon>Cystobacterineae</taxon>
        <taxon>Myxococcaceae</taxon>
        <taxon>Pyxidicoccus</taxon>
    </lineage>
</organism>
<gene>
    <name evidence="6" type="ORF">JY651_17810</name>
</gene>